<gene>
    <name evidence="7" type="ORF">GCM10009001_27700</name>
</gene>
<protein>
    <recommendedName>
        <fullName evidence="6">HTH merR-type domain-containing protein</fullName>
    </recommendedName>
</protein>
<evidence type="ECO:0000313" key="7">
    <source>
        <dbReference type="EMBL" id="GAA0608795.1"/>
    </source>
</evidence>
<dbReference type="PROSITE" id="PS50937">
    <property type="entry name" value="HTH_MERR_2"/>
    <property type="match status" value="1"/>
</dbReference>
<comment type="caution">
    <text evidence="7">The sequence shown here is derived from an EMBL/GenBank/DDBJ whole genome shotgun (WGS) entry which is preliminary data.</text>
</comment>
<keyword evidence="1" id="KW-0678">Repressor</keyword>
<dbReference type="Gene3D" id="1.10.1660.10">
    <property type="match status" value="1"/>
</dbReference>
<feature type="domain" description="HTH merR-type" evidence="6">
    <location>
        <begin position="1"/>
        <end position="67"/>
    </location>
</feature>
<dbReference type="CDD" id="cd00592">
    <property type="entry name" value="HTH_MerR-like"/>
    <property type="match status" value="1"/>
</dbReference>
<dbReference type="InterPro" id="IPR047057">
    <property type="entry name" value="MerR_fam"/>
</dbReference>
<evidence type="ECO:0000313" key="8">
    <source>
        <dbReference type="Proteomes" id="UP001500866"/>
    </source>
</evidence>
<feature type="coiled-coil region" evidence="5">
    <location>
        <begin position="79"/>
        <end position="117"/>
    </location>
</feature>
<dbReference type="InterPro" id="IPR009061">
    <property type="entry name" value="DNA-bd_dom_put_sf"/>
</dbReference>
<proteinExistence type="predicted"/>
<dbReference type="InterPro" id="IPR000551">
    <property type="entry name" value="MerR-type_HTH_dom"/>
</dbReference>
<reference evidence="7 8" key="1">
    <citation type="journal article" date="2019" name="Int. J. Syst. Evol. Microbiol.">
        <title>The Global Catalogue of Microorganisms (GCM) 10K type strain sequencing project: providing services to taxonomists for standard genome sequencing and annotation.</title>
        <authorList>
            <consortium name="The Broad Institute Genomics Platform"/>
            <consortium name="The Broad Institute Genome Sequencing Center for Infectious Disease"/>
            <person name="Wu L."/>
            <person name="Ma J."/>
        </authorList>
    </citation>
    <scope>NUCLEOTIDE SEQUENCE [LARGE SCALE GENOMIC DNA]</scope>
    <source>
        <strain evidence="7 8">JCM 15395</strain>
    </source>
</reference>
<dbReference type="RefSeq" id="WP_343814305.1">
    <property type="nucleotide sequence ID" value="NZ_BAAADS010000018.1"/>
</dbReference>
<keyword evidence="4" id="KW-0804">Transcription</keyword>
<dbReference type="SUPFAM" id="SSF46955">
    <property type="entry name" value="Putative DNA-binding domain"/>
    <property type="match status" value="1"/>
</dbReference>
<keyword evidence="2" id="KW-0805">Transcription regulation</keyword>
<dbReference type="SMART" id="SM00422">
    <property type="entry name" value="HTH_MERR"/>
    <property type="match status" value="1"/>
</dbReference>
<evidence type="ECO:0000256" key="1">
    <source>
        <dbReference type="ARBA" id="ARBA00022491"/>
    </source>
</evidence>
<evidence type="ECO:0000256" key="2">
    <source>
        <dbReference type="ARBA" id="ARBA00023015"/>
    </source>
</evidence>
<evidence type="ECO:0000256" key="4">
    <source>
        <dbReference type="ARBA" id="ARBA00023163"/>
    </source>
</evidence>
<dbReference type="PANTHER" id="PTHR30204">
    <property type="entry name" value="REDOX-CYCLING DRUG-SENSING TRANSCRIPTIONAL ACTIVATOR SOXR"/>
    <property type="match status" value="1"/>
</dbReference>
<accession>A0ABN1GCT1</accession>
<organism evidence="7 8">
    <name type="scientific">Virgibacillus siamensis</name>
    <dbReference type="NCBI Taxonomy" id="480071"/>
    <lineage>
        <taxon>Bacteria</taxon>
        <taxon>Bacillati</taxon>
        <taxon>Bacillota</taxon>
        <taxon>Bacilli</taxon>
        <taxon>Bacillales</taxon>
        <taxon>Bacillaceae</taxon>
        <taxon>Virgibacillus</taxon>
    </lineage>
</organism>
<dbReference type="Pfam" id="PF13411">
    <property type="entry name" value="MerR_1"/>
    <property type="match status" value="1"/>
</dbReference>
<keyword evidence="3" id="KW-0238">DNA-binding</keyword>
<keyword evidence="8" id="KW-1185">Reference proteome</keyword>
<evidence type="ECO:0000256" key="3">
    <source>
        <dbReference type="ARBA" id="ARBA00023125"/>
    </source>
</evidence>
<sequence>MKIGEFITNLNTTKDTVRHYEKLHLLSPKQDGTYKEYSEKEVMDFQAVTDMKEMGMTLKDIQLIFQMKQSLGCRSPELIKSVKAQLKEHLASIIDEEQQLHKRRINLEETIKELQQIQV</sequence>
<dbReference type="Proteomes" id="UP001500866">
    <property type="component" value="Unassembled WGS sequence"/>
</dbReference>
<evidence type="ECO:0000259" key="6">
    <source>
        <dbReference type="PROSITE" id="PS50937"/>
    </source>
</evidence>
<evidence type="ECO:0000256" key="5">
    <source>
        <dbReference type="SAM" id="Coils"/>
    </source>
</evidence>
<name>A0ABN1GCT1_9BACI</name>
<dbReference type="EMBL" id="BAAADS010000018">
    <property type="protein sequence ID" value="GAA0608795.1"/>
    <property type="molecule type" value="Genomic_DNA"/>
</dbReference>
<dbReference type="PANTHER" id="PTHR30204:SF69">
    <property type="entry name" value="MERR-FAMILY TRANSCRIPTIONAL REGULATOR"/>
    <property type="match status" value="1"/>
</dbReference>
<keyword evidence="5" id="KW-0175">Coiled coil</keyword>